<keyword evidence="4" id="KW-1185">Reference proteome</keyword>
<dbReference type="InterPro" id="IPR036736">
    <property type="entry name" value="ACP-like_sf"/>
</dbReference>
<dbReference type="PROSITE" id="PS50075">
    <property type="entry name" value="CARRIER"/>
    <property type="match status" value="1"/>
</dbReference>
<gene>
    <name evidence="3" type="ORF">CK936_17760</name>
</gene>
<dbReference type="Proteomes" id="UP000218944">
    <property type="component" value="Unassembled WGS sequence"/>
</dbReference>
<evidence type="ECO:0000313" key="4">
    <source>
        <dbReference type="Proteomes" id="UP000218944"/>
    </source>
</evidence>
<evidence type="ECO:0000256" key="1">
    <source>
        <dbReference type="SAM" id="MobiDB-lite"/>
    </source>
</evidence>
<dbReference type="Gene3D" id="1.10.1200.10">
    <property type="entry name" value="ACP-like"/>
    <property type="match status" value="1"/>
</dbReference>
<feature type="region of interest" description="Disordered" evidence="1">
    <location>
        <begin position="1"/>
        <end position="45"/>
    </location>
</feature>
<dbReference type="InterPro" id="IPR009081">
    <property type="entry name" value="PP-bd_ACP"/>
</dbReference>
<dbReference type="Pfam" id="PF00550">
    <property type="entry name" value="PP-binding"/>
    <property type="match status" value="1"/>
</dbReference>
<name>A0A2A2D7Y2_9ACTN</name>
<comment type="caution">
    <text evidence="3">The sequence shown here is derived from an EMBL/GenBank/DDBJ whole genome shotgun (WGS) entry which is preliminary data.</text>
</comment>
<reference evidence="3 4" key="1">
    <citation type="submission" date="2017-08" db="EMBL/GenBank/DDBJ databases">
        <title>Genome sequence of Streptomyces albireticuli NRRL B-1670.</title>
        <authorList>
            <person name="Graham D.E."/>
            <person name="Mahan K.M."/>
            <person name="Klingeman D.M."/>
            <person name="Hettich R.L."/>
            <person name="Parry R.J."/>
            <person name="Spain J.C."/>
        </authorList>
    </citation>
    <scope>NUCLEOTIDE SEQUENCE [LARGE SCALE GENOMIC DNA]</scope>
    <source>
        <strain evidence="3 4">NRRL B-1670</strain>
    </source>
</reference>
<feature type="domain" description="Carrier" evidence="2">
    <location>
        <begin position="42"/>
        <end position="122"/>
    </location>
</feature>
<dbReference type="EMBL" id="NSJV01000349">
    <property type="protein sequence ID" value="PAU47611.1"/>
    <property type="molecule type" value="Genomic_DNA"/>
</dbReference>
<accession>A0A2A2D7Y2</accession>
<evidence type="ECO:0000313" key="3">
    <source>
        <dbReference type="EMBL" id="PAU47611.1"/>
    </source>
</evidence>
<sequence>MPPLREPAAPVPQTAPAPIAPSLRPPSEAPLVAAPQKNQEARGTGEVREVVRRRFADMLGYPIEIIEDDTELEAELGVSSVKKTKAVVALLDHYGLATPSSQLPIGSARTVAQIADFLTSLPVDSR</sequence>
<feature type="compositionally biased region" description="Pro residues" evidence="1">
    <location>
        <begin position="1"/>
        <end position="28"/>
    </location>
</feature>
<protein>
    <recommendedName>
        <fullName evidence="2">Carrier domain-containing protein</fullName>
    </recommendedName>
</protein>
<proteinExistence type="predicted"/>
<organism evidence="3 4">
    <name type="scientific">Streptomyces albireticuli</name>
    <dbReference type="NCBI Taxonomy" id="1940"/>
    <lineage>
        <taxon>Bacteria</taxon>
        <taxon>Bacillati</taxon>
        <taxon>Actinomycetota</taxon>
        <taxon>Actinomycetes</taxon>
        <taxon>Kitasatosporales</taxon>
        <taxon>Streptomycetaceae</taxon>
        <taxon>Streptomyces</taxon>
    </lineage>
</organism>
<dbReference type="SUPFAM" id="SSF47336">
    <property type="entry name" value="ACP-like"/>
    <property type="match status" value="1"/>
</dbReference>
<dbReference type="AlphaFoldDB" id="A0A2A2D7Y2"/>
<evidence type="ECO:0000259" key="2">
    <source>
        <dbReference type="PROSITE" id="PS50075"/>
    </source>
</evidence>